<feature type="compositionally biased region" description="Basic and acidic residues" evidence="1">
    <location>
        <begin position="1"/>
        <end position="17"/>
    </location>
</feature>
<gene>
    <name evidence="2" type="ORF">PR048_012084</name>
</gene>
<dbReference type="Proteomes" id="UP001159363">
    <property type="component" value="Chromosome X"/>
</dbReference>
<feature type="compositionally biased region" description="Polar residues" evidence="1">
    <location>
        <begin position="19"/>
        <end position="28"/>
    </location>
</feature>
<feature type="region of interest" description="Disordered" evidence="1">
    <location>
        <begin position="298"/>
        <end position="320"/>
    </location>
</feature>
<evidence type="ECO:0000313" key="3">
    <source>
        <dbReference type="Proteomes" id="UP001159363"/>
    </source>
</evidence>
<feature type="compositionally biased region" description="Basic and acidic residues" evidence="1">
    <location>
        <begin position="298"/>
        <end position="310"/>
    </location>
</feature>
<evidence type="ECO:0000256" key="1">
    <source>
        <dbReference type="SAM" id="MobiDB-lite"/>
    </source>
</evidence>
<organism evidence="2 3">
    <name type="scientific">Dryococelus australis</name>
    <dbReference type="NCBI Taxonomy" id="614101"/>
    <lineage>
        <taxon>Eukaryota</taxon>
        <taxon>Metazoa</taxon>
        <taxon>Ecdysozoa</taxon>
        <taxon>Arthropoda</taxon>
        <taxon>Hexapoda</taxon>
        <taxon>Insecta</taxon>
        <taxon>Pterygota</taxon>
        <taxon>Neoptera</taxon>
        <taxon>Polyneoptera</taxon>
        <taxon>Phasmatodea</taxon>
        <taxon>Verophasmatodea</taxon>
        <taxon>Anareolatae</taxon>
        <taxon>Phasmatidae</taxon>
        <taxon>Eurycanthinae</taxon>
        <taxon>Dryococelus</taxon>
    </lineage>
</organism>
<keyword evidence="3" id="KW-1185">Reference proteome</keyword>
<proteinExistence type="predicted"/>
<reference evidence="2 3" key="1">
    <citation type="submission" date="2023-02" db="EMBL/GenBank/DDBJ databases">
        <title>LHISI_Scaffold_Assembly.</title>
        <authorList>
            <person name="Stuart O.P."/>
            <person name="Cleave R."/>
            <person name="Magrath M.J.L."/>
            <person name="Mikheyev A.S."/>
        </authorList>
    </citation>
    <scope>NUCLEOTIDE SEQUENCE [LARGE SCALE GENOMIC DNA]</scope>
    <source>
        <strain evidence="2">Daus_M_001</strain>
        <tissue evidence="2">Leg muscle</tissue>
    </source>
</reference>
<protein>
    <submittedName>
        <fullName evidence="2">Uncharacterized protein</fullName>
    </submittedName>
</protein>
<comment type="caution">
    <text evidence="2">The sequence shown here is derived from an EMBL/GenBank/DDBJ whole genome shotgun (WGS) entry which is preliminary data.</text>
</comment>
<accession>A0ABQ9HPM6</accession>
<feature type="region of interest" description="Disordered" evidence="1">
    <location>
        <begin position="1"/>
        <end position="37"/>
    </location>
</feature>
<sequence length="329" mass="36675">MKGRGKREIPKNSRRPAESSGTIPTCKNSGAAPPRIEPEDILVFEKPNEKQVTPALKVSDTWAGTLDTHQLKPTNRKILSEPDLEARLGSGYLSARILCFTFKPHAERPFTGAVYVEIFSQDHGDTRTKCLIAPTPKALNYANLDIIEWCTFLKIPRFPLGRRKNNAGQSMAMMVLHIADPYKVRGEVDPTVCSEVGRSLCRLVVALLHTAGVRAIVACSKERRRVDLASSYYARLGVRRRGWGEWRLCAKQERNRGTDTVLVPSGIKSGENWAALNTDVLRTNEDEARCVRSSAEIKERGEREVPEKTHRPTASSTRDRTQFALVGGV</sequence>
<name>A0ABQ9HPM6_9NEOP</name>
<dbReference type="EMBL" id="JARBHB010000004">
    <property type="protein sequence ID" value="KAJ8885878.1"/>
    <property type="molecule type" value="Genomic_DNA"/>
</dbReference>
<evidence type="ECO:0000313" key="2">
    <source>
        <dbReference type="EMBL" id="KAJ8885878.1"/>
    </source>
</evidence>